<keyword evidence="10" id="KW-1185">Reference proteome</keyword>
<feature type="modified residue" description="N6-(pyridoxal phosphate)lysine" evidence="7">
    <location>
        <position position="44"/>
    </location>
</feature>
<evidence type="ECO:0000256" key="2">
    <source>
        <dbReference type="ARBA" id="ARBA00001933"/>
    </source>
</evidence>
<evidence type="ECO:0000256" key="1">
    <source>
        <dbReference type="ARBA" id="ARBA00000316"/>
    </source>
</evidence>
<dbReference type="InterPro" id="IPR011079">
    <property type="entry name" value="Ala_racemase_C"/>
</dbReference>
<evidence type="ECO:0000256" key="5">
    <source>
        <dbReference type="ARBA" id="ARBA00022898"/>
    </source>
</evidence>
<comment type="catalytic activity">
    <reaction evidence="1 7">
        <text>L-alanine = D-alanine</text>
        <dbReference type="Rhea" id="RHEA:20249"/>
        <dbReference type="ChEBI" id="CHEBI:57416"/>
        <dbReference type="ChEBI" id="CHEBI:57972"/>
        <dbReference type="EC" id="5.1.1.1"/>
    </reaction>
</comment>
<dbReference type="Gene3D" id="3.20.20.10">
    <property type="entry name" value="Alanine racemase"/>
    <property type="match status" value="1"/>
</dbReference>
<evidence type="ECO:0000259" key="8">
    <source>
        <dbReference type="SMART" id="SM01005"/>
    </source>
</evidence>
<dbReference type="SUPFAM" id="SSF51419">
    <property type="entry name" value="PLP-binding barrel"/>
    <property type="match status" value="1"/>
</dbReference>
<reference evidence="9 10" key="1">
    <citation type="submission" date="2023-10" db="EMBL/GenBank/DDBJ databases">
        <title>Novel methanotroph of the genus Methylocapsa from a subarctic wetland.</title>
        <authorList>
            <person name="Belova S.E."/>
            <person name="Oshkin I.Y."/>
            <person name="Miroshnikov K."/>
            <person name="Dedysh S.N."/>
        </authorList>
    </citation>
    <scope>NUCLEOTIDE SEQUENCE [LARGE SCALE GENOMIC DNA]</scope>
    <source>
        <strain evidence="9 10">RX1</strain>
    </source>
</reference>
<dbReference type="PANTHER" id="PTHR30511">
    <property type="entry name" value="ALANINE RACEMASE"/>
    <property type="match status" value="1"/>
</dbReference>
<dbReference type="PROSITE" id="PS00395">
    <property type="entry name" value="ALANINE_RACEMASE"/>
    <property type="match status" value="1"/>
</dbReference>
<gene>
    <name evidence="9" type="primary">alr</name>
    <name evidence="9" type="ORF">RZS28_11805</name>
</gene>
<dbReference type="HAMAP" id="MF_01201">
    <property type="entry name" value="Ala_racemase"/>
    <property type="match status" value="1"/>
</dbReference>
<feature type="domain" description="Alanine racemase C-terminal" evidence="8">
    <location>
        <begin position="244"/>
        <end position="373"/>
    </location>
</feature>
<feature type="active site" description="Proton acceptor; specific for D-alanine" evidence="7">
    <location>
        <position position="44"/>
    </location>
</feature>
<dbReference type="EMBL" id="CP136862">
    <property type="protein sequence ID" value="WOJ88507.1"/>
    <property type="molecule type" value="Genomic_DNA"/>
</dbReference>
<dbReference type="GO" id="GO:0008784">
    <property type="term" value="F:alanine racemase activity"/>
    <property type="evidence" value="ECO:0007669"/>
    <property type="project" value="UniProtKB-EC"/>
</dbReference>
<evidence type="ECO:0000256" key="7">
    <source>
        <dbReference type="HAMAP-Rule" id="MF_01201"/>
    </source>
</evidence>
<dbReference type="PANTHER" id="PTHR30511:SF0">
    <property type="entry name" value="ALANINE RACEMASE, CATABOLIC-RELATED"/>
    <property type="match status" value="1"/>
</dbReference>
<dbReference type="NCBIfam" id="TIGR00492">
    <property type="entry name" value="alr"/>
    <property type="match status" value="1"/>
</dbReference>
<dbReference type="RefSeq" id="WP_407337945.1">
    <property type="nucleotide sequence ID" value="NZ_CP136862.1"/>
</dbReference>
<feature type="binding site" evidence="7">
    <location>
        <position position="318"/>
    </location>
    <ligand>
        <name>substrate</name>
    </ligand>
</feature>
<comment type="function">
    <text evidence="7">Catalyzes the interconversion of L-alanine and D-alanine. May also act on other amino acids.</text>
</comment>
<dbReference type="SMART" id="SM01005">
    <property type="entry name" value="Ala_racemase_C"/>
    <property type="match status" value="1"/>
</dbReference>
<sequence length="375" mass="40023">MDLATEVTPSEAGTILTVDLAAIVANWQTLRVVCGDAECAAVVKADAYGLGLGPVVKALYEAGCKTFFVAHAFEGRAARAIAPDAAIFVLNGMRPNTAPLYADFNLAPVLCSVPEIEDWGQYCAVTGRRTPEGGLLPAAFRLETGLNQLGLKPYDLEHGIHLSHLFDVTLVMTQLARAEHGEAIAKQIEKFEIMRMRLPKARASIANSGAIFLEANPLYDVVRPGYALYGGNPTPGRPNPMKPVVRLESQVIQVRILEPGERVGEDQGWAARGPRRISTISAGTADGIPQSLTKTKNGAGGAAIVQGKRCPYIGGVGMDLVAVDTSDSGYIERGDIVELIGPSITIDDFAAAAGVSGYEILTRLGQRCHRRYQKL</sequence>
<dbReference type="EC" id="5.1.1.1" evidence="4 7"/>
<dbReference type="SUPFAM" id="SSF50621">
    <property type="entry name" value="Alanine racemase C-terminal domain-like"/>
    <property type="match status" value="1"/>
</dbReference>
<dbReference type="Gene3D" id="2.40.37.10">
    <property type="entry name" value="Lyase, Ornithine Decarboxylase, Chain A, domain 1"/>
    <property type="match status" value="1"/>
</dbReference>
<dbReference type="InterPro" id="IPR009006">
    <property type="entry name" value="Ala_racemase/Decarboxylase_C"/>
</dbReference>
<dbReference type="InterPro" id="IPR001608">
    <property type="entry name" value="Ala_racemase_N"/>
</dbReference>
<evidence type="ECO:0000313" key="9">
    <source>
        <dbReference type="EMBL" id="WOJ88507.1"/>
    </source>
</evidence>
<dbReference type="Proteomes" id="UP001626536">
    <property type="component" value="Chromosome"/>
</dbReference>
<dbReference type="Pfam" id="PF01168">
    <property type="entry name" value="Ala_racemase_N"/>
    <property type="match status" value="1"/>
</dbReference>
<dbReference type="InterPro" id="IPR000821">
    <property type="entry name" value="Ala_racemase"/>
</dbReference>
<accession>A0ABZ0HMH6</accession>
<keyword evidence="6 7" id="KW-0413">Isomerase</keyword>
<comment type="cofactor">
    <cofactor evidence="2 7">
        <name>pyridoxal 5'-phosphate</name>
        <dbReference type="ChEBI" id="CHEBI:597326"/>
    </cofactor>
</comment>
<name>A0ABZ0HMH6_9HYPH</name>
<protein>
    <recommendedName>
        <fullName evidence="4 7">Alanine racemase</fullName>
        <ecNumber evidence="4 7">5.1.1.1</ecNumber>
    </recommendedName>
</protein>
<dbReference type="CDD" id="cd00430">
    <property type="entry name" value="PLPDE_III_AR"/>
    <property type="match status" value="1"/>
</dbReference>
<dbReference type="Pfam" id="PF00842">
    <property type="entry name" value="Ala_racemase_C"/>
    <property type="match status" value="1"/>
</dbReference>
<dbReference type="PRINTS" id="PR00992">
    <property type="entry name" value="ALARACEMASE"/>
</dbReference>
<comment type="similarity">
    <text evidence="3 7">Belongs to the alanine racemase family.</text>
</comment>
<comment type="caution">
    <text evidence="7">Lacks conserved residue(s) required for the propagation of feature annotation.</text>
</comment>
<evidence type="ECO:0000256" key="6">
    <source>
        <dbReference type="ARBA" id="ARBA00023235"/>
    </source>
</evidence>
<evidence type="ECO:0000313" key="10">
    <source>
        <dbReference type="Proteomes" id="UP001626536"/>
    </source>
</evidence>
<comment type="pathway">
    <text evidence="7">Amino-acid biosynthesis; D-alanine biosynthesis; D-alanine from L-alanine: step 1/1.</text>
</comment>
<evidence type="ECO:0000256" key="3">
    <source>
        <dbReference type="ARBA" id="ARBA00007880"/>
    </source>
</evidence>
<evidence type="ECO:0000256" key="4">
    <source>
        <dbReference type="ARBA" id="ARBA00013089"/>
    </source>
</evidence>
<proteinExistence type="inferred from homology"/>
<keyword evidence="5 7" id="KW-0663">Pyridoxal phosphate</keyword>
<dbReference type="InterPro" id="IPR020622">
    <property type="entry name" value="Ala_racemase_pyridoxalP-BS"/>
</dbReference>
<organism evidence="9 10">
    <name type="scientific">Methylocapsa polymorpha</name>
    <dbReference type="NCBI Taxonomy" id="3080828"/>
    <lineage>
        <taxon>Bacteria</taxon>
        <taxon>Pseudomonadati</taxon>
        <taxon>Pseudomonadota</taxon>
        <taxon>Alphaproteobacteria</taxon>
        <taxon>Hyphomicrobiales</taxon>
        <taxon>Beijerinckiaceae</taxon>
        <taxon>Methylocapsa</taxon>
    </lineage>
</organism>
<dbReference type="InterPro" id="IPR029066">
    <property type="entry name" value="PLP-binding_barrel"/>
</dbReference>